<evidence type="ECO:0000256" key="4">
    <source>
        <dbReference type="ARBA" id="ARBA00022989"/>
    </source>
</evidence>
<feature type="transmembrane region" description="Helical" evidence="7">
    <location>
        <begin position="179"/>
        <end position="200"/>
    </location>
</feature>
<keyword evidence="9" id="KW-0496">Mitochondrion</keyword>
<evidence type="ECO:0000313" key="9">
    <source>
        <dbReference type="EMBL" id="ALO20789.1"/>
    </source>
</evidence>
<feature type="transmembrane region" description="Helical" evidence="7">
    <location>
        <begin position="333"/>
        <end position="360"/>
    </location>
</feature>
<feature type="transmembrane region" description="Helical" evidence="7">
    <location>
        <begin position="417"/>
        <end position="445"/>
    </location>
</feature>
<evidence type="ECO:0000256" key="7">
    <source>
        <dbReference type="SAM" id="Phobius"/>
    </source>
</evidence>
<feature type="transmembrane region" description="Helical" evidence="7">
    <location>
        <begin position="212"/>
        <end position="230"/>
    </location>
</feature>
<dbReference type="EC" id="7.1.1.2" evidence="2"/>
<feature type="transmembrane region" description="Helical" evidence="7">
    <location>
        <begin position="236"/>
        <end position="255"/>
    </location>
</feature>
<dbReference type="Pfam" id="PF00361">
    <property type="entry name" value="Proton_antipo_M"/>
    <property type="match status" value="1"/>
</dbReference>
<dbReference type="EMBL" id="KT809334">
    <property type="protein sequence ID" value="ALO20789.1"/>
    <property type="molecule type" value="Genomic_DNA"/>
</dbReference>
<feature type="transmembrane region" description="Helical" evidence="7">
    <location>
        <begin position="134"/>
        <end position="159"/>
    </location>
</feature>
<dbReference type="GO" id="GO:0008137">
    <property type="term" value="F:NADH dehydrogenase (ubiquinone) activity"/>
    <property type="evidence" value="ECO:0007669"/>
    <property type="project" value="UniProtKB-EC"/>
</dbReference>
<proteinExistence type="predicted"/>
<feature type="transmembrane region" description="Helical" evidence="7">
    <location>
        <begin position="291"/>
        <end position="312"/>
    </location>
</feature>
<evidence type="ECO:0000256" key="2">
    <source>
        <dbReference type="ARBA" id="ARBA00012944"/>
    </source>
</evidence>
<evidence type="ECO:0000256" key="1">
    <source>
        <dbReference type="ARBA" id="ARBA00004141"/>
    </source>
</evidence>
<comment type="subcellular location">
    <subcellularLocation>
        <location evidence="1">Membrane</location>
        <topology evidence="1">Multi-pass membrane protein</topology>
    </subcellularLocation>
</comment>
<feature type="transmembrane region" description="Helical" evidence="7">
    <location>
        <begin position="80"/>
        <end position="98"/>
    </location>
</feature>
<keyword evidence="5 7" id="KW-0472">Membrane</keyword>
<dbReference type="GO" id="GO:0016020">
    <property type="term" value="C:membrane"/>
    <property type="evidence" value="ECO:0007669"/>
    <property type="project" value="UniProtKB-SubCell"/>
</dbReference>
<feature type="transmembrane region" description="Helical" evidence="7">
    <location>
        <begin position="21"/>
        <end position="43"/>
    </location>
</feature>
<accession>A0A0S2IBD1</accession>
<geneLocation type="mitochondrion" evidence="9"/>
<organism evidence="9">
    <name type="scientific">Plotocnide borealis</name>
    <dbReference type="NCBI Taxonomy" id="1755686"/>
    <lineage>
        <taxon>Eukaryota</taxon>
        <taxon>Metazoa</taxon>
        <taxon>Cnidaria</taxon>
        <taxon>Hydrozoa</taxon>
        <taxon>Hydroidolina</taxon>
        <taxon>Anthoathecata</taxon>
        <taxon>Aplanulata</taxon>
        <taxon>Boreohydridae</taxon>
        <taxon>Plotocnide</taxon>
    </lineage>
</organism>
<dbReference type="PANTHER" id="PTHR22773">
    <property type="entry name" value="NADH DEHYDROGENASE"/>
    <property type="match status" value="1"/>
</dbReference>
<feature type="transmembrane region" description="Helical" evidence="7">
    <location>
        <begin position="49"/>
        <end position="73"/>
    </location>
</feature>
<evidence type="ECO:0000259" key="8">
    <source>
        <dbReference type="Pfam" id="PF00361"/>
    </source>
</evidence>
<reference evidence="9" key="1">
    <citation type="journal article" date="2015" name="PeerJ">
        <title>Phylogenetic analysis of higher-level relationships within Hydroidolina (Cnidaria: Hydrozoa) using mitochondrial genome data and insight into their mitochondrial transcription.</title>
        <authorList>
            <person name="Kayal E."/>
            <person name="Bentlage B."/>
            <person name="Cartwright P."/>
            <person name="Yanagihara A.A."/>
            <person name="Lindsay D.J."/>
            <person name="Hopcroft R.R."/>
            <person name="Collins A.G."/>
        </authorList>
    </citation>
    <scope>NUCLEOTIDE SEQUENCE</scope>
</reference>
<feature type="domain" description="NADH:quinone oxidoreductase/Mrp antiporter transmembrane" evidence="8">
    <location>
        <begin position="99"/>
        <end position="379"/>
    </location>
</feature>
<comment type="catalytic activity">
    <reaction evidence="6">
        <text>a ubiquinone + NADH + 5 H(+)(in) = a ubiquinol + NAD(+) + 4 H(+)(out)</text>
        <dbReference type="Rhea" id="RHEA:29091"/>
        <dbReference type="Rhea" id="RHEA-COMP:9565"/>
        <dbReference type="Rhea" id="RHEA-COMP:9566"/>
        <dbReference type="ChEBI" id="CHEBI:15378"/>
        <dbReference type="ChEBI" id="CHEBI:16389"/>
        <dbReference type="ChEBI" id="CHEBI:17976"/>
        <dbReference type="ChEBI" id="CHEBI:57540"/>
        <dbReference type="ChEBI" id="CHEBI:57945"/>
        <dbReference type="EC" id="7.1.1.2"/>
    </reaction>
</comment>
<keyword evidence="3 7" id="KW-0812">Transmembrane</keyword>
<evidence type="ECO:0000256" key="6">
    <source>
        <dbReference type="ARBA" id="ARBA00049551"/>
    </source>
</evidence>
<dbReference type="InterPro" id="IPR001750">
    <property type="entry name" value="ND/Mrp_TM"/>
</dbReference>
<protein>
    <recommendedName>
        <fullName evidence="2">NADH:ubiquinone reductase (H(+)-translocating)</fullName>
        <ecNumber evidence="2">7.1.1.2</ecNumber>
    </recommendedName>
</protein>
<dbReference type="AlphaFoldDB" id="A0A0S2IBD1"/>
<feature type="transmembrane region" description="Helical" evidence="7">
    <location>
        <begin position="262"/>
        <end position="285"/>
    </location>
</feature>
<evidence type="ECO:0000256" key="3">
    <source>
        <dbReference type="ARBA" id="ARBA00022692"/>
    </source>
</evidence>
<feature type="transmembrane region" description="Helical" evidence="7">
    <location>
        <begin position="366"/>
        <end position="385"/>
    </location>
</feature>
<gene>
    <name evidence="9" type="primary">nad2</name>
</gene>
<sequence>MVEFSFLFLLFIYMYFGYNKINQILFVCIWIILLLLILIYYNLVIFHSYYILVTTWKYFFILFIIYLTIIILNIKPIKRWDVIFLYLIVSISAISLIISHNLLFIFLSLELQTFSLLILISYEKNQIKSLESGLKYFILGALSSGLYLLGVVFLFKYNLSVNIDFLNYIICDNKSIIKLSYLLIILSLFFKLALFPFHFWISDIFEGSNSSVMCLIATIPKLSVLVIIVQLINFDYFIIISGTFSIIIGTLGAYNQTKLKRLIAYSGISHLGFILIGVSLCNQWGNEIAFLYLIIYILCVLPLCILIIITYFSKDYYIIELSGLYNDSKLVSWLWAIIFFSIAGIPPLIGFLSKWLLLWVLFSYNYVYLSLIGIIFSILGVGYYLRIIKLIYFEKITDYLNWEVILKDNKFNSKLNYYVLSFLIYFHIFNLFNPIPMICIISLFLSNFF</sequence>
<evidence type="ECO:0000256" key="5">
    <source>
        <dbReference type="ARBA" id="ARBA00023136"/>
    </source>
</evidence>
<name>A0A0S2IBD1_9CNID</name>
<keyword evidence="4 7" id="KW-1133">Transmembrane helix</keyword>